<proteinExistence type="predicted"/>
<name>A0A4V1A1Z4_9BURK</name>
<organism evidence="1 2">
    <name type="scientific">Hylemonella gracilis</name>
    <dbReference type="NCBI Taxonomy" id="80880"/>
    <lineage>
        <taxon>Bacteria</taxon>
        <taxon>Pseudomonadati</taxon>
        <taxon>Pseudomonadota</taxon>
        <taxon>Betaproteobacteria</taxon>
        <taxon>Burkholderiales</taxon>
        <taxon>Comamonadaceae</taxon>
        <taxon>Hylemonella</taxon>
    </lineage>
</organism>
<dbReference type="AlphaFoldDB" id="A0A4V1A1Z4"/>
<accession>A0A4V1A1Z4</accession>
<dbReference type="Proteomes" id="UP000292939">
    <property type="component" value="Chromosome"/>
</dbReference>
<sequence length="83" mass="9240">MADTRPLEHTMTADDVAELPVAEKLKLMESLWDSLCAQMGGDVAPAWHGTVLEERLRRLDSGEEPIAPWAQAKERIRAQTKAV</sequence>
<dbReference type="Pfam" id="PF09720">
    <property type="entry name" value="Unstab_antitox"/>
    <property type="match status" value="1"/>
</dbReference>
<evidence type="ECO:0000313" key="1">
    <source>
        <dbReference type="EMBL" id="QBK04259.1"/>
    </source>
</evidence>
<gene>
    <name evidence="1" type="ORF">DW355_05225</name>
</gene>
<protein>
    <submittedName>
        <fullName evidence="1">Addiction module antitoxin RelB</fullName>
    </submittedName>
</protein>
<dbReference type="OrthoDB" id="200227at2"/>
<evidence type="ECO:0000313" key="2">
    <source>
        <dbReference type="Proteomes" id="UP000292939"/>
    </source>
</evidence>
<reference evidence="1 2" key="1">
    <citation type="submission" date="2018-07" db="EMBL/GenBank/DDBJ databases">
        <title>Exploring interactions and the metabolic potential of the ultra-small soil bacteria Hylemonella gracilis.</title>
        <authorList>
            <person name="Tyc O."/>
            <person name="Kulkarni P."/>
            <person name="Gawehns F."/>
            <person name="Hundscheid M."/>
            <person name="Zweers H."/>
            <person name="Garbeva P."/>
        </authorList>
    </citation>
    <scope>NUCLEOTIDE SEQUENCE [LARGE SCALE GENOMIC DNA]</scope>
    <source>
        <strain evidence="1 2">NS1</strain>
    </source>
</reference>
<dbReference type="EMBL" id="CP031395">
    <property type="protein sequence ID" value="QBK04259.1"/>
    <property type="molecule type" value="Genomic_DNA"/>
</dbReference>
<dbReference type="KEGG" id="hgr:DW355_05225"/>
<dbReference type="InterPro" id="IPR013406">
    <property type="entry name" value="CHP02574_addiction_mod"/>
</dbReference>